<dbReference type="EMBL" id="CAUOFW020002491">
    <property type="protein sequence ID" value="CAK9154096.1"/>
    <property type="molecule type" value="Genomic_DNA"/>
</dbReference>
<feature type="region of interest" description="Disordered" evidence="1">
    <location>
        <begin position="66"/>
        <end position="144"/>
    </location>
</feature>
<evidence type="ECO:0000313" key="2">
    <source>
        <dbReference type="EMBL" id="CAK9154096.1"/>
    </source>
</evidence>
<feature type="compositionally biased region" description="Basic and acidic residues" evidence="1">
    <location>
        <begin position="97"/>
        <end position="113"/>
    </location>
</feature>
<feature type="compositionally biased region" description="Basic and acidic residues" evidence="1">
    <location>
        <begin position="11"/>
        <end position="25"/>
    </location>
</feature>
<dbReference type="AlphaFoldDB" id="A0ABC8SA50"/>
<feature type="compositionally biased region" description="Basic residues" evidence="1">
    <location>
        <begin position="125"/>
        <end position="138"/>
    </location>
</feature>
<reference evidence="2 3" key="1">
    <citation type="submission" date="2024-02" db="EMBL/GenBank/DDBJ databases">
        <authorList>
            <person name="Vignale AGUSTIN F."/>
            <person name="Sosa J E."/>
            <person name="Modenutti C."/>
        </authorList>
    </citation>
    <scope>NUCLEOTIDE SEQUENCE [LARGE SCALE GENOMIC DNA]</scope>
</reference>
<organism evidence="2 3">
    <name type="scientific">Ilex paraguariensis</name>
    <name type="common">yerba mate</name>
    <dbReference type="NCBI Taxonomy" id="185542"/>
    <lineage>
        <taxon>Eukaryota</taxon>
        <taxon>Viridiplantae</taxon>
        <taxon>Streptophyta</taxon>
        <taxon>Embryophyta</taxon>
        <taxon>Tracheophyta</taxon>
        <taxon>Spermatophyta</taxon>
        <taxon>Magnoliopsida</taxon>
        <taxon>eudicotyledons</taxon>
        <taxon>Gunneridae</taxon>
        <taxon>Pentapetalae</taxon>
        <taxon>asterids</taxon>
        <taxon>campanulids</taxon>
        <taxon>Aquifoliales</taxon>
        <taxon>Aquifoliaceae</taxon>
        <taxon>Ilex</taxon>
    </lineage>
</organism>
<feature type="compositionally biased region" description="Polar residues" evidence="1">
    <location>
        <begin position="1"/>
        <end position="10"/>
    </location>
</feature>
<feature type="region of interest" description="Disordered" evidence="1">
    <location>
        <begin position="1"/>
        <end position="43"/>
    </location>
</feature>
<dbReference type="Proteomes" id="UP001642360">
    <property type="component" value="Unassembled WGS sequence"/>
</dbReference>
<name>A0ABC8SA50_9AQUA</name>
<evidence type="ECO:0000256" key="1">
    <source>
        <dbReference type="SAM" id="MobiDB-lite"/>
    </source>
</evidence>
<protein>
    <submittedName>
        <fullName evidence="2">Uncharacterized protein</fullName>
    </submittedName>
</protein>
<comment type="caution">
    <text evidence="2">The sequence shown here is derived from an EMBL/GenBank/DDBJ whole genome shotgun (WGS) entry which is preliminary data.</text>
</comment>
<proteinExistence type="predicted"/>
<gene>
    <name evidence="2" type="ORF">ILEXP_LOCUS22403</name>
</gene>
<accession>A0ABC8SA50</accession>
<keyword evidence="3" id="KW-1185">Reference proteome</keyword>
<evidence type="ECO:0000313" key="3">
    <source>
        <dbReference type="Proteomes" id="UP001642360"/>
    </source>
</evidence>
<sequence length="144" mass="16635">MQAMQSQLDEQFSRHKTEMEAKQLKMEAQPAQMEKQMSQMEAKFEAQQRQFEVFLVQMRAMGMLIPEPARKNTNPLPVEKVPDASSTHNINSHRSSMRSESRSLAVRDTEFRGHSRASSFGQVHQQKKAKLQRVKNHAVKFPPN</sequence>